<sequence length="49" mass="5007">MNRHTDRVLAALIGEPLSGPPGDQAGGNTAGHATATALHTEPTTSWDGR</sequence>
<dbReference type="EMBL" id="JARHTQ010000005">
    <property type="protein sequence ID" value="MDF2255984.1"/>
    <property type="molecule type" value="Genomic_DNA"/>
</dbReference>
<comment type="caution">
    <text evidence="2">The sequence shown here is derived from an EMBL/GenBank/DDBJ whole genome shotgun (WGS) entry which is preliminary data.</text>
</comment>
<accession>A0ABT5YX10</accession>
<name>A0ABT5YX10_9ACTN</name>
<keyword evidence="3" id="KW-1185">Reference proteome</keyword>
<evidence type="ECO:0000256" key="1">
    <source>
        <dbReference type="SAM" id="MobiDB-lite"/>
    </source>
</evidence>
<proteinExistence type="predicted"/>
<protein>
    <submittedName>
        <fullName evidence="2">Uncharacterized protein</fullName>
    </submittedName>
</protein>
<organism evidence="2 3">
    <name type="scientific">Streptantibioticus ferralitis</name>
    <dbReference type="NCBI Taxonomy" id="236510"/>
    <lineage>
        <taxon>Bacteria</taxon>
        <taxon>Bacillati</taxon>
        <taxon>Actinomycetota</taxon>
        <taxon>Actinomycetes</taxon>
        <taxon>Kitasatosporales</taxon>
        <taxon>Streptomycetaceae</taxon>
        <taxon>Streptantibioticus</taxon>
    </lineage>
</organism>
<dbReference type="RefSeq" id="WP_275811465.1">
    <property type="nucleotide sequence ID" value="NZ_BAAANM010000018.1"/>
</dbReference>
<gene>
    <name evidence="2" type="ORF">P2L57_09680</name>
</gene>
<dbReference type="Proteomes" id="UP001220022">
    <property type="component" value="Unassembled WGS sequence"/>
</dbReference>
<feature type="region of interest" description="Disordered" evidence="1">
    <location>
        <begin position="14"/>
        <end position="49"/>
    </location>
</feature>
<evidence type="ECO:0000313" key="2">
    <source>
        <dbReference type="EMBL" id="MDF2255984.1"/>
    </source>
</evidence>
<evidence type="ECO:0000313" key="3">
    <source>
        <dbReference type="Proteomes" id="UP001220022"/>
    </source>
</evidence>
<reference evidence="2 3" key="1">
    <citation type="submission" date="2023-03" db="EMBL/GenBank/DDBJ databases">
        <title>Draft genome sequence of type strain Streptomyces ferralitis JCM 14344.</title>
        <authorList>
            <person name="Klaysubun C."/>
            <person name="Duangmal K."/>
        </authorList>
    </citation>
    <scope>NUCLEOTIDE SEQUENCE [LARGE SCALE GENOMIC DNA]</scope>
    <source>
        <strain evidence="2 3">JCM 14344</strain>
    </source>
</reference>